<keyword evidence="2" id="KW-0732">Signal</keyword>
<feature type="compositionally biased region" description="Low complexity" evidence="1">
    <location>
        <begin position="36"/>
        <end position="45"/>
    </location>
</feature>
<dbReference type="EMBL" id="ML976700">
    <property type="protein sequence ID" value="KAF1970499.1"/>
    <property type="molecule type" value="Genomic_DNA"/>
</dbReference>
<dbReference type="Proteomes" id="UP000800036">
    <property type="component" value="Unassembled WGS sequence"/>
</dbReference>
<accession>A0A6A5V2L8</accession>
<feature type="region of interest" description="Disordered" evidence="1">
    <location>
        <begin position="36"/>
        <end position="60"/>
    </location>
</feature>
<sequence length="85" mass="9121">MSSNTIVLCTIGPLLAFVATPPDGSTVITSIAIPAAQDQPQPVDPSIAPDQSRGRQRQVEDKIWRPLPDLHCLKAKNGDSVDTLF</sequence>
<evidence type="ECO:0000256" key="2">
    <source>
        <dbReference type="SAM" id="SignalP"/>
    </source>
</evidence>
<evidence type="ECO:0008006" key="5">
    <source>
        <dbReference type="Google" id="ProtNLM"/>
    </source>
</evidence>
<evidence type="ECO:0000256" key="1">
    <source>
        <dbReference type="SAM" id="MobiDB-lite"/>
    </source>
</evidence>
<protein>
    <recommendedName>
        <fullName evidence="5">Secreted protein</fullName>
    </recommendedName>
</protein>
<reference evidence="3" key="1">
    <citation type="journal article" date="2020" name="Stud. Mycol.">
        <title>101 Dothideomycetes genomes: a test case for predicting lifestyles and emergence of pathogens.</title>
        <authorList>
            <person name="Haridas S."/>
            <person name="Albert R."/>
            <person name="Binder M."/>
            <person name="Bloem J."/>
            <person name="Labutti K."/>
            <person name="Salamov A."/>
            <person name="Andreopoulos B."/>
            <person name="Baker S."/>
            <person name="Barry K."/>
            <person name="Bills G."/>
            <person name="Bluhm B."/>
            <person name="Cannon C."/>
            <person name="Castanera R."/>
            <person name="Culley D."/>
            <person name="Daum C."/>
            <person name="Ezra D."/>
            <person name="Gonzalez J."/>
            <person name="Henrissat B."/>
            <person name="Kuo A."/>
            <person name="Liang C."/>
            <person name="Lipzen A."/>
            <person name="Lutzoni F."/>
            <person name="Magnuson J."/>
            <person name="Mondo S."/>
            <person name="Nolan M."/>
            <person name="Ohm R."/>
            <person name="Pangilinan J."/>
            <person name="Park H.-J."/>
            <person name="Ramirez L."/>
            <person name="Alfaro M."/>
            <person name="Sun H."/>
            <person name="Tritt A."/>
            <person name="Yoshinaga Y."/>
            <person name="Zwiers L.-H."/>
            <person name="Turgeon B."/>
            <person name="Goodwin S."/>
            <person name="Spatafora J."/>
            <person name="Crous P."/>
            <person name="Grigoriev I."/>
        </authorList>
    </citation>
    <scope>NUCLEOTIDE SEQUENCE</scope>
    <source>
        <strain evidence="3">CBS 107.79</strain>
    </source>
</reference>
<evidence type="ECO:0000313" key="4">
    <source>
        <dbReference type="Proteomes" id="UP000800036"/>
    </source>
</evidence>
<dbReference type="AlphaFoldDB" id="A0A6A5V2L8"/>
<feature type="signal peptide" evidence="2">
    <location>
        <begin position="1"/>
        <end position="16"/>
    </location>
</feature>
<keyword evidence="4" id="KW-1185">Reference proteome</keyword>
<evidence type="ECO:0000313" key="3">
    <source>
        <dbReference type="EMBL" id="KAF1970499.1"/>
    </source>
</evidence>
<name>A0A6A5V2L8_9PLEO</name>
<proteinExistence type="predicted"/>
<feature type="chain" id="PRO_5025417741" description="Secreted protein" evidence="2">
    <location>
        <begin position="17"/>
        <end position="85"/>
    </location>
</feature>
<organism evidence="3 4">
    <name type="scientific">Bimuria novae-zelandiae CBS 107.79</name>
    <dbReference type="NCBI Taxonomy" id="1447943"/>
    <lineage>
        <taxon>Eukaryota</taxon>
        <taxon>Fungi</taxon>
        <taxon>Dikarya</taxon>
        <taxon>Ascomycota</taxon>
        <taxon>Pezizomycotina</taxon>
        <taxon>Dothideomycetes</taxon>
        <taxon>Pleosporomycetidae</taxon>
        <taxon>Pleosporales</taxon>
        <taxon>Massarineae</taxon>
        <taxon>Didymosphaeriaceae</taxon>
        <taxon>Bimuria</taxon>
    </lineage>
</organism>
<gene>
    <name evidence="3" type="ORF">BU23DRAFT_556718</name>
</gene>